<gene>
    <name evidence="3" type="ORF">HB912_01805</name>
</gene>
<dbReference type="RefSeq" id="WP_185371954.1">
    <property type="nucleotide sequence ID" value="NZ_JAARRM010000001.1"/>
</dbReference>
<dbReference type="AlphaFoldDB" id="A0A841ZLI7"/>
<comment type="caution">
    <text evidence="3">The sequence shown here is derived from an EMBL/GenBank/DDBJ whole genome shotgun (WGS) entry which is preliminary data.</text>
</comment>
<dbReference type="PANTHER" id="PTHR11895">
    <property type="entry name" value="TRANSAMIDASE"/>
    <property type="match status" value="1"/>
</dbReference>
<dbReference type="NCBIfam" id="NF005099">
    <property type="entry name" value="PRK06529.1"/>
    <property type="match status" value="1"/>
</dbReference>
<dbReference type="Gene3D" id="3.90.1300.10">
    <property type="entry name" value="Amidase signature (AS) domain"/>
    <property type="match status" value="1"/>
</dbReference>
<name>A0A841ZLI7_9LIST</name>
<dbReference type="Pfam" id="PF01425">
    <property type="entry name" value="Amidase"/>
    <property type="match status" value="1"/>
</dbReference>
<dbReference type="InterPro" id="IPR023631">
    <property type="entry name" value="Amidase_dom"/>
</dbReference>
<dbReference type="InterPro" id="IPR000120">
    <property type="entry name" value="Amidase"/>
</dbReference>
<evidence type="ECO:0000313" key="3">
    <source>
        <dbReference type="EMBL" id="MBC1520377.1"/>
    </source>
</evidence>
<protein>
    <submittedName>
        <fullName evidence="3">Amidase</fullName>
        <ecNumber evidence="3">3.5.1.4</ecNumber>
    </submittedName>
</protein>
<feature type="domain" description="Amidase" evidence="2">
    <location>
        <begin position="27"/>
        <end position="463"/>
    </location>
</feature>
<reference evidence="3 4" key="1">
    <citation type="submission" date="2020-03" db="EMBL/GenBank/DDBJ databases">
        <title>Soil Listeria distribution.</title>
        <authorList>
            <person name="Liao J."/>
            <person name="Wiedmann M."/>
        </authorList>
    </citation>
    <scope>NUCLEOTIDE SEQUENCE [LARGE SCALE GENOMIC DNA]</scope>
    <source>
        <strain evidence="3 4">FSL L7-1507</strain>
    </source>
</reference>
<dbReference type="EMBL" id="JAARRM010000001">
    <property type="protein sequence ID" value="MBC1520377.1"/>
    <property type="molecule type" value="Genomic_DNA"/>
</dbReference>
<dbReference type="InterPro" id="IPR036928">
    <property type="entry name" value="AS_sf"/>
</dbReference>
<organism evidence="3 4">
    <name type="scientific">Listeria aquatica</name>
    <dbReference type="NCBI Taxonomy" id="1494960"/>
    <lineage>
        <taxon>Bacteria</taxon>
        <taxon>Bacillati</taxon>
        <taxon>Bacillota</taxon>
        <taxon>Bacilli</taxon>
        <taxon>Bacillales</taxon>
        <taxon>Listeriaceae</taxon>
        <taxon>Listeria</taxon>
    </lineage>
</organism>
<comment type="similarity">
    <text evidence="1">Belongs to the amidase family.</text>
</comment>
<dbReference type="EC" id="3.5.1.4" evidence="3"/>
<dbReference type="GO" id="GO:0004040">
    <property type="term" value="F:amidase activity"/>
    <property type="evidence" value="ECO:0007669"/>
    <property type="project" value="UniProtKB-EC"/>
</dbReference>
<accession>A0A841ZLI7</accession>
<dbReference type="Proteomes" id="UP000559885">
    <property type="component" value="Unassembled WGS sequence"/>
</dbReference>
<evidence type="ECO:0000259" key="2">
    <source>
        <dbReference type="Pfam" id="PF01425"/>
    </source>
</evidence>
<dbReference type="SUPFAM" id="SSF75304">
    <property type="entry name" value="Amidase signature (AS) enzymes"/>
    <property type="match status" value="1"/>
</dbReference>
<evidence type="ECO:0000313" key="4">
    <source>
        <dbReference type="Proteomes" id="UP000559885"/>
    </source>
</evidence>
<dbReference type="InterPro" id="IPR020556">
    <property type="entry name" value="Amidase_CS"/>
</dbReference>
<dbReference type="PANTHER" id="PTHR11895:SF7">
    <property type="entry name" value="GLUTAMYL-TRNA(GLN) AMIDOTRANSFERASE SUBUNIT A, MITOCHONDRIAL"/>
    <property type="match status" value="1"/>
</dbReference>
<dbReference type="PROSITE" id="PS00571">
    <property type="entry name" value="AMIDASES"/>
    <property type="match status" value="1"/>
</dbReference>
<sequence>MKDATYWVQKWKKKELSLPEYYTELNRQVTQKNPDLNALVEWDFDALLKAAQNFTITEEAPFSGLAIPLKMLGQEKAGWKSTFSSRLFKENRSAQTSNFTNKLEQIGFIPAGQTNAPEFGFKNITDPVLYGPTRNPWNLDHSPGGSSGGAAAAVASGLFPIAGASDGGGSIRIPASFSGLIGLKPTRGAMPNGPGGFRGWQGASIDFALTVSMRDTEKLFYAMRGNDKVAPYHPPREEWETHALPKRLKIAYSTISPVHSSVSNEAKQAVKQVCEELQAIGHELTEVTYPVDGEQLMASYYLMNGAETSAMFAGIEAQLQRKMRPSDMELMTWGIYQYGEQLAAKNYVCALNLWDQAAFEMETLYKHYDLFLTPTTAFQAPRIDQELQSDAIRAQLQMAGQLNEGELADLIDAMFEKSLTLSPYTQLANLTGQPAISLPTHVTTEGLPLGVQFMASKGREDLLFLVGKILEEREQFKLPQAYK</sequence>
<evidence type="ECO:0000256" key="1">
    <source>
        <dbReference type="ARBA" id="ARBA00009199"/>
    </source>
</evidence>
<keyword evidence="3" id="KW-0378">Hydrolase</keyword>
<proteinExistence type="inferred from homology"/>